<dbReference type="STRING" id="1364.LP2241_30488"/>
<name>A0A0D6DY19_9LACT</name>
<gene>
    <name evidence="1" type="ORF">LACPI_1462</name>
</gene>
<dbReference type="Proteomes" id="UP000033166">
    <property type="component" value="Chromosome I"/>
</dbReference>
<dbReference type="EMBL" id="LN774769">
    <property type="protein sequence ID" value="CEN28662.1"/>
    <property type="molecule type" value="Genomic_DNA"/>
</dbReference>
<dbReference type="KEGG" id="lpk:LACPI_1462"/>
<dbReference type="RefSeq" id="WP_050703013.1">
    <property type="nucleotide sequence ID" value="NZ_LN774769.1"/>
</dbReference>
<accession>A0A0D6DY19</accession>
<dbReference type="HOGENOM" id="CLU_1076628_0_0_9"/>
<evidence type="ECO:0000313" key="2">
    <source>
        <dbReference type="Proteomes" id="UP000033166"/>
    </source>
</evidence>
<proteinExistence type="predicted"/>
<dbReference type="AlphaFoldDB" id="A0A0D6DY19"/>
<sequence length="242" mass="26786">MANPFEHNRLTLTFPDQLGQLVISDLLDIPDDISTVALLYCQGACLVKSKSEADRVLSFSLPDDIDPAYFTAYLLGEILPANQGKIIKSYLDQIRPFLNRLGYTLTSPSDSTQKATKQKATAKAQHRFSKALADTPFYVDYDGAKAEIYWVKRQELVIKKGASLKQETPLNKDGAVGFSQKFALTLRQEHADAIGSDFKTTADIQLKSVNEVGHLLFFAGTNAWLILKDKTGKTLDSHTIAN</sequence>
<reference evidence="2" key="1">
    <citation type="submission" date="2015-01" db="EMBL/GenBank/DDBJ databases">
        <authorList>
            <person name="Andreevskaya M."/>
        </authorList>
    </citation>
    <scope>NUCLEOTIDE SEQUENCE [LARGE SCALE GENOMIC DNA]</scope>
    <source>
        <strain evidence="2">MKFS47</strain>
    </source>
</reference>
<organism evidence="1 2">
    <name type="scientific">Pseudolactococcus piscium MKFS47</name>
    <dbReference type="NCBI Taxonomy" id="297352"/>
    <lineage>
        <taxon>Bacteria</taxon>
        <taxon>Bacillati</taxon>
        <taxon>Bacillota</taxon>
        <taxon>Bacilli</taxon>
        <taxon>Lactobacillales</taxon>
        <taxon>Streptococcaceae</taxon>
        <taxon>Pseudolactococcus</taxon>
    </lineage>
</organism>
<protein>
    <submittedName>
        <fullName evidence="1">Uncharacterized protein</fullName>
    </submittedName>
</protein>
<evidence type="ECO:0000313" key="1">
    <source>
        <dbReference type="EMBL" id="CEN28662.1"/>
    </source>
</evidence>